<evidence type="ECO:0000313" key="2">
    <source>
        <dbReference type="Proteomes" id="UP000295601"/>
    </source>
</evidence>
<organism evidence="1 2">
    <name type="scientific">Leucobacter luti</name>
    <dbReference type="NCBI Taxonomy" id="340320"/>
    <lineage>
        <taxon>Bacteria</taxon>
        <taxon>Bacillati</taxon>
        <taxon>Actinomycetota</taxon>
        <taxon>Actinomycetes</taxon>
        <taxon>Micrococcales</taxon>
        <taxon>Microbacteriaceae</taxon>
        <taxon>Leucobacter</taxon>
    </lineage>
</organism>
<comment type="caution">
    <text evidence="1">The sequence shown here is derived from an EMBL/GenBank/DDBJ whole genome shotgun (WGS) entry which is preliminary data.</text>
</comment>
<dbReference type="EMBL" id="SNYA01000009">
    <property type="protein sequence ID" value="TDP89599.1"/>
    <property type="molecule type" value="Genomic_DNA"/>
</dbReference>
<evidence type="ECO:0008006" key="3">
    <source>
        <dbReference type="Google" id="ProtNLM"/>
    </source>
</evidence>
<evidence type="ECO:0000313" key="1">
    <source>
        <dbReference type="EMBL" id="TDP89599.1"/>
    </source>
</evidence>
<sequence>MTAQSSEPVVTLIREGDVREIKNKYGEVSKTRIGRVYEVTLDGEAIGYVERSMLTRERRAQGLRYVLARWQSPGWQYRSSKHGRNLECTSLKAGAEALVRELNWRNQKS</sequence>
<protein>
    <recommendedName>
        <fullName evidence="3">HIRAN domain-containing protein</fullName>
    </recommendedName>
</protein>
<proteinExistence type="predicted"/>
<dbReference type="RefSeq" id="WP_133617845.1">
    <property type="nucleotide sequence ID" value="NZ_SNYA01000009.1"/>
</dbReference>
<dbReference type="Proteomes" id="UP000295601">
    <property type="component" value="Unassembled WGS sequence"/>
</dbReference>
<reference evidence="1 2" key="1">
    <citation type="submission" date="2019-03" db="EMBL/GenBank/DDBJ databases">
        <title>Genomic analyses of the natural microbiome of Caenorhabditis elegans.</title>
        <authorList>
            <person name="Samuel B."/>
        </authorList>
    </citation>
    <scope>NUCLEOTIDE SEQUENCE [LARGE SCALE GENOMIC DNA]</scope>
    <source>
        <strain evidence="1 2">JUb18</strain>
    </source>
</reference>
<name>A0A4R6RRW0_9MICO</name>
<gene>
    <name evidence="1" type="ORF">EDF62_3353</name>
</gene>
<dbReference type="AlphaFoldDB" id="A0A4R6RRW0"/>
<keyword evidence="2" id="KW-1185">Reference proteome</keyword>
<accession>A0A4R6RRW0</accession>